<evidence type="ECO:0008006" key="6">
    <source>
        <dbReference type="Google" id="ProtNLM"/>
    </source>
</evidence>
<dbReference type="SUPFAM" id="SSF81799">
    <property type="entry name" value="Putative methyltransferase TM0872, insert domain"/>
    <property type="match status" value="1"/>
</dbReference>
<dbReference type="EMBL" id="UINC01001098">
    <property type="protein sequence ID" value="SUZ70687.1"/>
    <property type="molecule type" value="Genomic_DNA"/>
</dbReference>
<evidence type="ECO:0000256" key="3">
    <source>
        <dbReference type="ARBA" id="ARBA00022679"/>
    </source>
</evidence>
<dbReference type="GO" id="GO:0070475">
    <property type="term" value="P:rRNA base methylation"/>
    <property type="evidence" value="ECO:0007669"/>
    <property type="project" value="TreeGrafter"/>
</dbReference>
<evidence type="ECO:0000256" key="4">
    <source>
        <dbReference type="ARBA" id="ARBA00022691"/>
    </source>
</evidence>
<dbReference type="NCBIfam" id="TIGR00006">
    <property type="entry name" value="16S rRNA (cytosine(1402)-N(4))-methyltransferase RsmH"/>
    <property type="match status" value="1"/>
</dbReference>
<sequence length="289" mass="32387">MLHVPVLAAEVLSALHIFPDGVYFDGTIGVGGHAALILQQLSSQGRYIGIDRDEEALSHCKQRFSASSVSVSLHHGSYHNIKSILERYGVQRVNGFILDLGLSSLQLDSDSRGFSFQSDSALDMRFDQSQSETAADILNTLPSPDLANIIYEYGQERRSRTIARNIEKCRPLISVTDLVEAVRRVTPPNHRNRTLARVFQAIRIKVNSELDHLNTFLNNFIEYLTIGGRVAIISFHSLEDRQVKHRFKDLAREGRLTILTPKPLIASAEEIANNRRSKSAKLRVAERTS</sequence>
<evidence type="ECO:0000256" key="1">
    <source>
        <dbReference type="ARBA" id="ARBA00010396"/>
    </source>
</evidence>
<dbReference type="PANTHER" id="PTHR11265">
    <property type="entry name" value="S-ADENOSYL-METHYLTRANSFERASE MRAW"/>
    <property type="match status" value="1"/>
</dbReference>
<keyword evidence="3" id="KW-0808">Transferase</keyword>
<dbReference type="HAMAP" id="MF_01007">
    <property type="entry name" value="16SrRNA_methyltr_H"/>
    <property type="match status" value="1"/>
</dbReference>
<dbReference type="Gene3D" id="1.10.150.170">
    <property type="entry name" value="Putative methyltransferase TM0872, insert domain"/>
    <property type="match status" value="1"/>
</dbReference>
<dbReference type="InterPro" id="IPR023397">
    <property type="entry name" value="SAM-dep_MeTrfase_MraW_recog"/>
</dbReference>
<dbReference type="SUPFAM" id="SSF53335">
    <property type="entry name" value="S-adenosyl-L-methionine-dependent methyltransferases"/>
    <property type="match status" value="1"/>
</dbReference>
<organism evidence="5">
    <name type="scientific">marine metagenome</name>
    <dbReference type="NCBI Taxonomy" id="408172"/>
    <lineage>
        <taxon>unclassified sequences</taxon>
        <taxon>metagenomes</taxon>
        <taxon>ecological metagenomes</taxon>
    </lineage>
</organism>
<proteinExistence type="inferred from homology"/>
<dbReference type="PANTHER" id="PTHR11265:SF0">
    <property type="entry name" value="12S RRNA N4-METHYLCYTIDINE METHYLTRANSFERASE"/>
    <property type="match status" value="1"/>
</dbReference>
<dbReference type="AlphaFoldDB" id="A0A381PXE4"/>
<dbReference type="PIRSF" id="PIRSF004486">
    <property type="entry name" value="MraW"/>
    <property type="match status" value="1"/>
</dbReference>
<gene>
    <name evidence="5" type="ORF">METZ01_LOCUS23541</name>
</gene>
<reference evidence="5" key="1">
    <citation type="submission" date="2018-05" db="EMBL/GenBank/DDBJ databases">
        <authorList>
            <person name="Lanie J.A."/>
            <person name="Ng W.-L."/>
            <person name="Kazmierczak K.M."/>
            <person name="Andrzejewski T.M."/>
            <person name="Davidsen T.M."/>
            <person name="Wayne K.J."/>
            <person name="Tettelin H."/>
            <person name="Glass J.I."/>
            <person name="Rusch D."/>
            <person name="Podicherti R."/>
            <person name="Tsui H.-C.T."/>
            <person name="Winkler M.E."/>
        </authorList>
    </citation>
    <scope>NUCLEOTIDE SEQUENCE</scope>
</reference>
<dbReference type="GO" id="GO:0005737">
    <property type="term" value="C:cytoplasm"/>
    <property type="evidence" value="ECO:0007669"/>
    <property type="project" value="TreeGrafter"/>
</dbReference>
<name>A0A381PXE4_9ZZZZ</name>
<dbReference type="GO" id="GO:0071424">
    <property type="term" value="F:rRNA (cytosine-N4-)-methyltransferase activity"/>
    <property type="evidence" value="ECO:0007669"/>
    <property type="project" value="TreeGrafter"/>
</dbReference>
<keyword evidence="4" id="KW-0949">S-adenosyl-L-methionine</keyword>
<dbReference type="InterPro" id="IPR002903">
    <property type="entry name" value="RsmH"/>
</dbReference>
<evidence type="ECO:0000256" key="2">
    <source>
        <dbReference type="ARBA" id="ARBA00022603"/>
    </source>
</evidence>
<evidence type="ECO:0000313" key="5">
    <source>
        <dbReference type="EMBL" id="SUZ70687.1"/>
    </source>
</evidence>
<dbReference type="Pfam" id="PF01795">
    <property type="entry name" value="Methyltransf_5"/>
    <property type="match status" value="1"/>
</dbReference>
<accession>A0A381PXE4</accession>
<protein>
    <recommendedName>
        <fullName evidence="6">16S rRNA (Cytosine(1402)-N(4))-methyltransferase</fullName>
    </recommendedName>
</protein>
<comment type="similarity">
    <text evidence="1">Belongs to the methyltransferase superfamily. RsmH family.</text>
</comment>
<dbReference type="InterPro" id="IPR029063">
    <property type="entry name" value="SAM-dependent_MTases_sf"/>
</dbReference>
<keyword evidence="2" id="KW-0489">Methyltransferase</keyword>
<dbReference type="Gene3D" id="3.40.50.150">
    <property type="entry name" value="Vaccinia Virus protein VP39"/>
    <property type="match status" value="1"/>
</dbReference>